<keyword evidence="6" id="KW-0812">Transmembrane</keyword>
<dbReference type="InterPro" id="IPR051310">
    <property type="entry name" value="MCP_chemotaxis"/>
</dbReference>
<name>A0A1H9MCX2_9BURK</name>
<keyword evidence="4" id="KW-0807">Transducer</keyword>
<evidence type="ECO:0000256" key="5">
    <source>
        <dbReference type="SAM" id="MobiDB-lite"/>
    </source>
</evidence>
<dbReference type="RefSeq" id="WP_091456629.1">
    <property type="nucleotide sequence ID" value="NZ_FOGD01000005.1"/>
</dbReference>
<dbReference type="GO" id="GO:0006935">
    <property type="term" value="P:chemotaxis"/>
    <property type="evidence" value="ECO:0007669"/>
    <property type="project" value="TreeGrafter"/>
</dbReference>
<keyword evidence="6" id="KW-1133">Transmembrane helix</keyword>
<gene>
    <name evidence="9" type="ORF">SAMN02982919_01959</name>
</gene>
<evidence type="ECO:0000256" key="3">
    <source>
        <dbReference type="ARBA" id="ARBA00029447"/>
    </source>
</evidence>
<evidence type="ECO:0000313" key="9">
    <source>
        <dbReference type="EMBL" id="SER21297.1"/>
    </source>
</evidence>
<comment type="similarity">
    <text evidence="3">Belongs to the methyl-accepting chemotaxis (MCP) protein family.</text>
</comment>
<keyword evidence="6" id="KW-0472">Membrane</keyword>
<dbReference type="Pfam" id="PF00015">
    <property type="entry name" value="MCPsignal"/>
    <property type="match status" value="1"/>
</dbReference>
<dbReference type="PANTHER" id="PTHR43531:SF14">
    <property type="entry name" value="METHYL-ACCEPTING CHEMOTAXIS PROTEIN I-RELATED"/>
    <property type="match status" value="1"/>
</dbReference>
<dbReference type="CDD" id="cd06225">
    <property type="entry name" value="HAMP"/>
    <property type="match status" value="1"/>
</dbReference>
<dbReference type="SUPFAM" id="SSF58104">
    <property type="entry name" value="Methyl-accepting chemotaxis protein (MCP) signaling domain"/>
    <property type="match status" value="1"/>
</dbReference>
<dbReference type="PROSITE" id="PS50885">
    <property type="entry name" value="HAMP"/>
    <property type="match status" value="1"/>
</dbReference>
<dbReference type="SMART" id="SM00283">
    <property type="entry name" value="MA"/>
    <property type="match status" value="1"/>
</dbReference>
<keyword evidence="10" id="KW-1185">Reference proteome</keyword>
<evidence type="ECO:0000256" key="2">
    <source>
        <dbReference type="ARBA" id="ARBA00022481"/>
    </source>
</evidence>
<dbReference type="Pfam" id="PF00672">
    <property type="entry name" value="HAMP"/>
    <property type="match status" value="1"/>
</dbReference>
<dbReference type="OrthoDB" id="8724552at2"/>
<feature type="domain" description="Methyl-accepting transducer" evidence="7">
    <location>
        <begin position="269"/>
        <end position="498"/>
    </location>
</feature>
<dbReference type="Proteomes" id="UP000199766">
    <property type="component" value="Unassembled WGS sequence"/>
</dbReference>
<dbReference type="InterPro" id="IPR004089">
    <property type="entry name" value="MCPsignal_dom"/>
</dbReference>
<evidence type="ECO:0000259" key="8">
    <source>
        <dbReference type="PROSITE" id="PS50885"/>
    </source>
</evidence>
<dbReference type="EMBL" id="FOGD01000005">
    <property type="protein sequence ID" value="SER21297.1"/>
    <property type="molecule type" value="Genomic_DNA"/>
</dbReference>
<dbReference type="GO" id="GO:0004888">
    <property type="term" value="F:transmembrane signaling receptor activity"/>
    <property type="evidence" value="ECO:0007669"/>
    <property type="project" value="TreeGrafter"/>
</dbReference>
<dbReference type="GO" id="GO:0007165">
    <property type="term" value="P:signal transduction"/>
    <property type="evidence" value="ECO:0007669"/>
    <property type="project" value="UniProtKB-KW"/>
</dbReference>
<dbReference type="GO" id="GO:0005886">
    <property type="term" value="C:plasma membrane"/>
    <property type="evidence" value="ECO:0007669"/>
    <property type="project" value="TreeGrafter"/>
</dbReference>
<feature type="compositionally biased region" description="Low complexity" evidence="5">
    <location>
        <begin position="519"/>
        <end position="560"/>
    </location>
</feature>
<feature type="transmembrane region" description="Helical" evidence="6">
    <location>
        <begin position="190"/>
        <end position="211"/>
    </location>
</feature>
<feature type="transmembrane region" description="Helical" evidence="6">
    <location>
        <begin position="12"/>
        <end position="30"/>
    </location>
</feature>
<comment type="subcellular location">
    <subcellularLocation>
        <location evidence="1">Membrane</location>
    </subcellularLocation>
</comment>
<feature type="compositionally biased region" description="Pro residues" evidence="5">
    <location>
        <begin position="561"/>
        <end position="577"/>
    </location>
</feature>
<accession>A0A1H9MCX2</accession>
<dbReference type="CDD" id="cd19411">
    <property type="entry name" value="MCP2201-like_sensor"/>
    <property type="match status" value="1"/>
</dbReference>
<evidence type="ECO:0000259" key="7">
    <source>
        <dbReference type="PROSITE" id="PS50111"/>
    </source>
</evidence>
<reference evidence="9 10" key="1">
    <citation type="submission" date="2016-10" db="EMBL/GenBank/DDBJ databases">
        <authorList>
            <person name="de Groot N.N."/>
        </authorList>
    </citation>
    <scope>NUCLEOTIDE SEQUENCE [LARGE SCALE GENOMIC DNA]</scope>
    <source>
        <strain evidence="9 10">ATCC 35958</strain>
    </source>
</reference>
<evidence type="ECO:0000256" key="4">
    <source>
        <dbReference type="PROSITE-ProRule" id="PRU00284"/>
    </source>
</evidence>
<protein>
    <submittedName>
        <fullName evidence="9">Methyl-accepting chemotaxis protein</fullName>
    </submittedName>
</protein>
<organism evidence="9 10">
    <name type="scientific">Giesbergeria anulus</name>
    <dbReference type="NCBI Taxonomy" id="180197"/>
    <lineage>
        <taxon>Bacteria</taxon>
        <taxon>Pseudomonadati</taxon>
        <taxon>Pseudomonadota</taxon>
        <taxon>Betaproteobacteria</taxon>
        <taxon>Burkholderiales</taxon>
        <taxon>Comamonadaceae</taxon>
        <taxon>Giesbergeria</taxon>
    </lineage>
</organism>
<dbReference type="SMART" id="SM00304">
    <property type="entry name" value="HAMP"/>
    <property type="match status" value="1"/>
</dbReference>
<evidence type="ECO:0000256" key="6">
    <source>
        <dbReference type="SAM" id="Phobius"/>
    </source>
</evidence>
<dbReference type="AlphaFoldDB" id="A0A1H9MCX2"/>
<dbReference type="FunFam" id="1.10.287.950:FF:000001">
    <property type="entry name" value="Methyl-accepting chemotaxis sensory transducer"/>
    <property type="match status" value="1"/>
</dbReference>
<dbReference type="InterPro" id="IPR047347">
    <property type="entry name" value="YvaQ-like_sensor"/>
</dbReference>
<dbReference type="Gene3D" id="1.10.287.950">
    <property type="entry name" value="Methyl-accepting chemotaxis protein"/>
    <property type="match status" value="1"/>
</dbReference>
<dbReference type="PANTHER" id="PTHR43531">
    <property type="entry name" value="PROTEIN ICFG"/>
    <property type="match status" value="1"/>
</dbReference>
<proteinExistence type="inferred from homology"/>
<dbReference type="InterPro" id="IPR003660">
    <property type="entry name" value="HAMP_dom"/>
</dbReference>
<dbReference type="PROSITE" id="PS50111">
    <property type="entry name" value="CHEMOTAXIS_TRANSDUC_2"/>
    <property type="match status" value="1"/>
</dbReference>
<feature type="domain" description="HAMP" evidence="8">
    <location>
        <begin position="212"/>
        <end position="264"/>
    </location>
</feature>
<dbReference type="STRING" id="180197.SAMN02982919_01959"/>
<feature type="region of interest" description="Disordered" evidence="5">
    <location>
        <begin position="519"/>
        <end position="594"/>
    </location>
</feature>
<evidence type="ECO:0000256" key="1">
    <source>
        <dbReference type="ARBA" id="ARBA00004370"/>
    </source>
</evidence>
<sequence>MRFDDMRVSHKLWGAIFGLVLVMMAALFFMQQRANTAMVQVLRDIAHHEEMITLATRWEGLTEVVVERIAATITIENPEVTNALNQRSAANSARVNETQARIRELATSEQDKQALEKIGHARTATLALFKKIPEIKANGNMETVVRFSNEQFLPAAARYVGALREFVQLQETQRDTRLQQAEEARQHSTWLGVGVAALVSLVAVLLSLALVRSITDPLHHVVKVAQTIGAGDLAQTIQTQRQDEFGDLIRAFTQMSERLRSLVAEVRAGVDSVSAAAGQIANGNHDLSARTEQTAANLQETAASMEQLTATVTQSVDTARQANQLASTAAQSAQRGGEVVNQVVSSMQQITDSSRKIADIISVIDGIAFQTNILALNAAVEAARAGEQGRGFAVVASEVRSLAGRSAAAAKEIKALIDTSVANVEAGSQQVAQAGQSMSEIVSSVQRVSDLIGEITASSTEQRDGIAQVNVAVTKLDQMTQQNAALVEESAAAASAMRDQAQHLSKVVSVFNVGASLAASPASTSSAPRRPAASPPVRAKAVSAPAARTTARPAVAAPAQPSAPPKAAPARIAPPAPALAHRSTTSADDDWESF</sequence>
<evidence type="ECO:0000313" key="10">
    <source>
        <dbReference type="Proteomes" id="UP000199766"/>
    </source>
</evidence>
<keyword evidence="2" id="KW-0488">Methylation</keyword>
<dbReference type="CDD" id="cd11386">
    <property type="entry name" value="MCP_signal"/>
    <property type="match status" value="1"/>
</dbReference>